<evidence type="ECO:0000256" key="1">
    <source>
        <dbReference type="SAM" id="Coils"/>
    </source>
</evidence>
<evidence type="ECO:0000256" key="2">
    <source>
        <dbReference type="SAM" id="Phobius"/>
    </source>
</evidence>
<protein>
    <submittedName>
        <fullName evidence="3">Uncharacterized protein</fullName>
    </submittedName>
</protein>
<keyword evidence="2" id="KW-0472">Membrane</keyword>
<evidence type="ECO:0000313" key="4">
    <source>
        <dbReference type="Proteomes" id="UP000029264"/>
    </source>
</evidence>
<dbReference type="RefSeq" id="WP_037438767.1">
    <property type="nucleotide sequence ID" value="NZ_JPEO01000001.1"/>
</dbReference>
<feature type="coiled-coil region" evidence="1">
    <location>
        <begin position="30"/>
        <end position="57"/>
    </location>
</feature>
<keyword evidence="2" id="KW-0812">Transmembrane</keyword>
<keyword evidence="2" id="KW-1133">Transmembrane helix</keyword>
<name>A0A094JGD4_9GAMM</name>
<sequence length="72" mass="8477">MVLVEVIVLIIVGLIIFKFIDGYAQQKAFATENAEQNQRLQQELEDIKQRLQNLENIVIDEDFDIKRKMKDL</sequence>
<organism evidence="3 4">
    <name type="scientific">Shewanella mangrovi</name>
    <dbReference type="NCBI Taxonomy" id="1515746"/>
    <lineage>
        <taxon>Bacteria</taxon>
        <taxon>Pseudomonadati</taxon>
        <taxon>Pseudomonadota</taxon>
        <taxon>Gammaproteobacteria</taxon>
        <taxon>Alteromonadales</taxon>
        <taxon>Shewanellaceae</taxon>
        <taxon>Shewanella</taxon>
    </lineage>
</organism>
<accession>A0A094JGD4</accession>
<evidence type="ECO:0000313" key="3">
    <source>
        <dbReference type="EMBL" id="KFZ38990.1"/>
    </source>
</evidence>
<dbReference type="EMBL" id="JPEO01000001">
    <property type="protein sequence ID" value="KFZ38990.1"/>
    <property type="molecule type" value="Genomic_DNA"/>
</dbReference>
<reference evidence="3 4" key="1">
    <citation type="submission" date="2014-06" db="EMBL/GenBank/DDBJ databases">
        <title>Shewanella sp. YQH10.</title>
        <authorList>
            <person name="Liu Y."/>
            <person name="Zeng R."/>
        </authorList>
    </citation>
    <scope>NUCLEOTIDE SEQUENCE [LARGE SCALE GENOMIC DNA]</scope>
    <source>
        <strain evidence="3 4">YQH10</strain>
    </source>
</reference>
<keyword evidence="1" id="KW-0175">Coiled coil</keyword>
<dbReference type="AlphaFoldDB" id="A0A094JGD4"/>
<gene>
    <name evidence="3" type="ORF">HR45_00900</name>
</gene>
<comment type="caution">
    <text evidence="3">The sequence shown here is derived from an EMBL/GenBank/DDBJ whole genome shotgun (WGS) entry which is preliminary data.</text>
</comment>
<proteinExistence type="predicted"/>
<feature type="transmembrane region" description="Helical" evidence="2">
    <location>
        <begin position="6"/>
        <end position="24"/>
    </location>
</feature>
<dbReference type="Proteomes" id="UP000029264">
    <property type="component" value="Unassembled WGS sequence"/>
</dbReference>
<keyword evidence="4" id="KW-1185">Reference proteome</keyword>